<dbReference type="NCBIfam" id="NF008035">
    <property type="entry name" value="PRK10767.1"/>
    <property type="match status" value="1"/>
</dbReference>
<evidence type="ECO:0000256" key="1">
    <source>
        <dbReference type="ARBA" id="ARBA00004496"/>
    </source>
</evidence>
<dbReference type="AlphaFoldDB" id="M2TMQ3"/>
<feature type="repeat" description="CXXCXGXG motif" evidence="14">
    <location>
        <begin position="167"/>
        <end position="174"/>
    </location>
</feature>
<dbReference type="HAMAP" id="MF_01152">
    <property type="entry name" value="DnaJ"/>
    <property type="match status" value="1"/>
</dbReference>
<dbReference type="FunFam" id="1.10.287.110:FF:000034">
    <property type="entry name" value="Chaperone protein DnaJ"/>
    <property type="match status" value="1"/>
</dbReference>
<feature type="zinc finger region" description="CR-type" evidence="15">
    <location>
        <begin position="137"/>
        <end position="215"/>
    </location>
</feature>
<dbReference type="NCBIfam" id="TIGR02349">
    <property type="entry name" value="DnaJ_bact"/>
    <property type="match status" value="1"/>
</dbReference>
<gene>
    <name evidence="14" type="primary">dnaJ</name>
    <name evidence="19" type="ORF">C725_1604</name>
</gene>
<dbReference type="CDD" id="cd10719">
    <property type="entry name" value="DnaJ_zf"/>
    <property type="match status" value="1"/>
</dbReference>
<dbReference type="InterPro" id="IPR002939">
    <property type="entry name" value="DnaJ_C"/>
</dbReference>
<dbReference type="PANTHER" id="PTHR43096:SF48">
    <property type="entry name" value="CHAPERONE PROTEIN DNAJ"/>
    <property type="match status" value="1"/>
</dbReference>
<dbReference type="InterPro" id="IPR001305">
    <property type="entry name" value="HSP_DnaJ_Cys-rich_dom"/>
</dbReference>
<feature type="binding site" evidence="14">
    <location>
        <position position="153"/>
    </location>
    <ligand>
        <name>Zn(2+)</name>
        <dbReference type="ChEBI" id="CHEBI:29105"/>
        <label>1</label>
    </ligand>
</feature>
<feature type="domain" description="J" evidence="17">
    <location>
        <begin position="5"/>
        <end position="70"/>
    </location>
</feature>
<evidence type="ECO:0000256" key="9">
    <source>
        <dbReference type="ARBA" id="ARBA00023016"/>
    </source>
</evidence>
<dbReference type="GO" id="GO:0005737">
    <property type="term" value="C:cytoplasm"/>
    <property type="evidence" value="ECO:0007669"/>
    <property type="project" value="UniProtKB-SubCell"/>
</dbReference>
<keyword evidence="9 14" id="KW-0346">Stress response</keyword>
<feature type="binding site" evidence="14">
    <location>
        <position position="206"/>
    </location>
    <ligand>
        <name>Zn(2+)</name>
        <dbReference type="ChEBI" id="CHEBI:29105"/>
        <label>1</label>
    </ligand>
</feature>
<dbReference type="InterPro" id="IPR012724">
    <property type="entry name" value="DnaJ"/>
</dbReference>
<dbReference type="OrthoDB" id="9779889at2"/>
<feature type="repeat" description="CXXCXGXG motif" evidence="14">
    <location>
        <begin position="203"/>
        <end position="210"/>
    </location>
</feature>
<comment type="subunit">
    <text evidence="2 14">Homodimer.</text>
</comment>
<dbReference type="FunFam" id="2.10.230.10:FF:000002">
    <property type="entry name" value="Molecular chaperone DnaJ"/>
    <property type="match status" value="1"/>
</dbReference>
<dbReference type="FunFam" id="2.60.260.20:FF:000004">
    <property type="entry name" value="Molecular chaperone DnaJ"/>
    <property type="match status" value="1"/>
</dbReference>
<dbReference type="GO" id="GO:0008270">
    <property type="term" value="F:zinc ion binding"/>
    <property type="evidence" value="ECO:0007669"/>
    <property type="project" value="UniProtKB-UniRule"/>
</dbReference>
<proteinExistence type="inferred from homology"/>
<protein>
    <recommendedName>
        <fullName evidence="13 14">Chaperone protein DnaJ</fullName>
    </recommendedName>
</protein>
<dbReference type="PROSITE" id="PS51188">
    <property type="entry name" value="ZF_CR"/>
    <property type="match status" value="1"/>
</dbReference>
<feature type="repeat" description="CXXCXGXG motif" evidence="14">
    <location>
        <begin position="189"/>
        <end position="196"/>
    </location>
</feature>
<dbReference type="Pfam" id="PF00226">
    <property type="entry name" value="DnaJ"/>
    <property type="match status" value="1"/>
</dbReference>
<keyword evidence="3 14" id="KW-0963">Cytoplasm</keyword>
<keyword evidence="10 14" id="KW-0143">Chaperone</keyword>
<feature type="binding site" evidence="14">
    <location>
        <position position="150"/>
    </location>
    <ligand>
        <name>Zn(2+)</name>
        <dbReference type="ChEBI" id="CHEBI:29105"/>
        <label>1</label>
    </ligand>
</feature>
<evidence type="ECO:0000256" key="14">
    <source>
        <dbReference type="HAMAP-Rule" id="MF_01152"/>
    </source>
</evidence>
<dbReference type="SUPFAM" id="SSF46565">
    <property type="entry name" value="Chaperone J-domain"/>
    <property type="match status" value="1"/>
</dbReference>
<keyword evidence="20" id="KW-1185">Reference proteome</keyword>
<dbReference type="InterPro" id="IPR036410">
    <property type="entry name" value="HSP_DnaJ_Cys-rich_dom_sf"/>
</dbReference>
<dbReference type="Proteomes" id="UP000011717">
    <property type="component" value="Unassembled WGS sequence"/>
</dbReference>
<feature type="binding site" evidence="14">
    <location>
        <position position="189"/>
    </location>
    <ligand>
        <name>Zn(2+)</name>
        <dbReference type="ChEBI" id="CHEBI:29105"/>
        <label>2</label>
    </ligand>
</feature>
<organism evidence="19 20">
    <name type="scientific">Pacificimonas flava</name>
    <dbReference type="NCBI Taxonomy" id="1234595"/>
    <lineage>
        <taxon>Bacteria</taxon>
        <taxon>Pseudomonadati</taxon>
        <taxon>Pseudomonadota</taxon>
        <taxon>Alphaproteobacteria</taxon>
        <taxon>Sphingomonadales</taxon>
        <taxon>Sphingosinicellaceae</taxon>
        <taxon>Pacificimonas</taxon>
    </lineage>
</organism>
<feature type="binding site" evidence="14">
    <location>
        <position position="167"/>
    </location>
    <ligand>
        <name>Zn(2+)</name>
        <dbReference type="ChEBI" id="CHEBI:29105"/>
        <label>2</label>
    </ligand>
</feature>
<evidence type="ECO:0000256" key="2">
    <source>
        <dbReference type="ARBA" id="ARBA00011738"/>
    </source>
</evidence>
<dbReference type="GO" id="GO:0042026">
    <property type="term" value="P:protein refolding"/>
    <property type="evidence" value="ECO:0007669"/>
    <property type="project" value="TreeGrafter"/>
</dbReference>
<dbReference type="InterPro" id="IPR036869">
    <property type="entry name" value="J_dom_sf"/>
</dbReference>
<dbReference type="GO" id="GO:0031072">
    <property type="term" value="F:heat shock protein binding"/>
    <property type="evidence" value="ECO:0007669"/>
    <property type="project" value="InterPro"/>
</dbReference>
<dbReference type="CDD" id="cd06257">
    <property type="entry name" value="DnaJ"/>
    <property type="match status" value="1"/>
</dbReference>
<evidence type="ECO:0000259" key="18">
    <source>
        <dbReference type="PROSITE" id="PS51188"/>
    </source>
</evidence>
<evidence type="ECO:0000256" key="16">
    <source>
        <dbReference type="SAM" id="MobiDB-lite"/>
    </source>
</evidence>
<accession>M2TMQ3</accession>
<dbReference type="InterPro" id="IPR008971">
    <property type="entry name" value="HSP40/DnaJ_pept-bd"/>
</dbReference>
<comment type="similarity">
    <text evidence="12 14">Belongs to the DnaJ family.</text>
</comment>
<keyword evidence="5 14" id="KW-0479">Metal-binding</keyword>
<feature type="binding site" evidence="14">
    <location>
        <position position="192"/>
    </location>
    <ligand>
        <name>Zn(2+)</name>
        <dbReference type="ChEBI" id="CHEBI:29105"/>
        <label>2</label>
    </ligand>
</feature>
<reference evidence="19 20" key="1">
    <citation type="journal article" date="2013" name="Genome Announc.">
        <title>Draft Genome Sequence of Strain JLT2015T, Belonging to the Family Sphingomonadaceae of the Alphaproteobacteria.</title>
        <authorList>
            <person name="Tang K."/>
            <person name="Liu K."/>
            <person name="Li S."/>
            <person name="Jiao N."/>
        </authorList>
    </citation>
    <scope>NUCLEOTIDE SEQUENCE [LARGE SCALE GENOMIC DNA]</scope>
    <source>
        <strain evidence="19 20">JLT2015</strain>
    </source>
</reference>
<dbReference type="InterPro" id="IPR001623">
    <property type="entry name" value="DnaJ_domain"/>
</dbReference>
<feature type="domain" description="CR-type" evidence="18">
    <location>
        <begin position="137"/>
        <end position="215"/>
    </location>
</feature>
<keyword evidence="4 14" id="KW-0235">DNA replication</keyword>
<name>M2TMQ3_9SPHN</name>
<feature type="repeat" description="CXXCXGXG motif" evidence="14">
    <location>
        <begin position="150"/>
        <end position="157"/>
    </location>
</feature>
<comment type="domain">
    <text evidence="14">The J domain is necessary and sufficient to stimulate DnaK ATPase activity. Zinc center 1 plays an important role in the autonomous, DnaK-independent chaperone activity of DnaJ. Zinc center 2 is essential for interaction with DnaK and for DnaJ activity.</text>
</comment>
<evidence type="ECO:0000256" key="5">
    <source>
        <dbReference type="ARBA" id="ARBA00022723"/>
    </source>
</evidence>
<dbReference type="RefSeq" id="WP_008601688.1">
    <property type="nucleotide sequence ID" value="NZ_AMRV01000004.1"/>
</dbReference>
<dbReference type="PANTHER" id="PTHR43096">
    <property type="entry name" value="DNAJ HOMOLOG 1, MITOCHONDRIAL-RELATED"/>
    <property type="match status" value="1"/>
</dbReference>
<comment type="caution">
    <text evidence="19">The sequence shown here is derived from an EMBL/GenBank/DDBJ whole genome shotgun (WGS) entry which is preliminary data.</text>
</comment>
<keyword evidence="7 14" id="KW-0863">Zinc-finger</keyword>
<keyword evidence="6 14" id="KW-0677">Repeat</keyword>
<feature type="binding site" evidence="14">
    <location>
        <position position="170"/>
    </location>
    <ligand>
        <name>Zn(2+)</name>
        <dbReference type="ChEBI" id="CHEBI:29105"/>
        <label>2</label>
    </ligand>
</feature>
<dbReference type="GO" id="GO:0005524">
    <property type="term" value="F:ATP binding"/>
    <property type="evidence" value="ECO:0007669"/>
    <property type="project" value="InterPro"/>
</dbReference>
<evidence type="ECO:0000256" key="13">
    <source>
        <dbReference type="ARBA" id="ARBA00067609"/>
    </source>
</evidence>
<dbReference type="SUPFAM" id="SSF49493">
    <property type="entry name" value="HSP40/DnaJ peptide-binding domain"/>
    <property type="match status" value="2"/>
</dbReference>
<sequence>MVETDYYELLGVSRDADGGTIKSAYRKLAMKFHPDRNPGDAEAERRFKECAEAYDCLKDPQKRAAYDRYGKAAFQNGGGGGGRQQGFGDFSDIFDNIFSEFMGGAAGGGRRQQRSRAVRGGDLRYDMELTLEEAFFGAEKTIEIDVAATCDACQGRGAAPDAVVEACGTCGGMGQVRVQQGMFVIERACPQCHGAGRVTSKVCEECLGAGRVDKEKSMRVKIPAGVDHGTRIRMSGEGEAGARGGPAGDLYIFVHLLPHEIFERQGTNLHVSVPVCFTDAALGGVIEVPSIEGEMVDLKIPSGTQSGKEFRRRGQGMPSLNGSGRGDLVVTVEVETPTRLSKRQKELLEEFRSLDEEVRSSPRSANFFTKIRDKWDELAG</sequence>
<dbReference type="SUPFAM" id="SSF57938">
    <property type="entry name" value="DnaJ/Hsp40 cysteine-rich domain"/>
    <property type="match status" value="1"/>
</dbReference>
<evidence type="ECO:0000256" key="7">
    <source>
        <dbReference type="ARBA" id="ARBA00022771"/>
    </source>
</evidence>
<evidence type="ECO:0000256" key="11">
    <source>
        <dbReference type="ARBA" id="ARBA00053423"/>
    </source>
</evidence>
<evidence type="ECO:0000256" key="15">
    <source>
        <dbReference type="PROSITE-ProRule" id="PRU00546"/>
    </source>
</evidence>
<dbReference type="PROSITE" id="PS50076">
    <property type="entry name" value="DNAJ_2"/>
    <property type="match status" value="1"/>
</dbReference>
<evidence type="ECO:0000256" key="8">
    <source>
        <dbReference type="ARBA" id="ARBA00022833"/>
    </source>
</evidence>
<feature type="region of interest" description="Disordered" evidence="16">
    <location>
        <begin position="302"/>
        <end position="325"/>
    </location>
</feature>
<evidence type="ECO:0000256" key="3">
    <source>
        <dbReference type="ARBA" id="ARBA00022490"/>
    </source>
</evidence>
<dbReference type="Gene3D" id="2.10.230.10">
    <property type="entry name" value="Heat shock protein DnaJ, cysteine-rich domain"/>
    <property type="match status" value="1"/>
</dbReference>
<evidence type="ECO:0000256" key="10">
    <source>
        <dbReference type="ARBA" id="ARBA00023186"/>
    </source>
</evidence>
<dbReference type="PATRIC" id="fig|1234595.3.peg.1605"/>
<dbReference type="Gene3D" id="1.10.287.110">
    <property type="entry name" value="DnaJ domain"/>
    <property type="match status" value="1"/>
</dbReference>
<keyword evidence="8 14" id="KW-0862">Zinc</keyword>
<evidence type="ECO:0000313" key="20">
    <source>
        <dbReference type="Proteomes" id="UP000011717"/>
    </source>
</evidence>
<dbReference type="CDD" id="cd10747">
    <property type="entry name" value="DnaJ_C"/>
    <property type="match status" value="1"/>
</dbReference>
<dbReference type="Pfam" id="PF01556">
    <property type="entry name" value="DnaJ_C"/>
    <property type="match status" value="1"/>
</dbReference>
<comment type="subcellular location">
    <subcellularLocation>
        <location evidence="1 14">Cytoplasm</location>
    </subcellularLocation>
</comment>
<dbReference type="GO" id="GO:0009408">
    <property type="term" value="P:response to heat"/>
    <property type="evidence" value="ECO:0007669"/>
    <property type="project" value="InterPro"/>
</dbReference>
<evidence type="ECO:0000313" key="19">
    <source>
        <dbReference type="EMBL" id="EMD83006.1"/>
    </source>
</evidence>
<dbReference type="PRINTS" id="PR00625">
    <property type="entry name" value="JDOMAIN"/>
</dbReference>
<feature type="binding site" evidence="14">
    <location>
        <position position="203"/>
    </location>
    <ligand>
        <name>Zn(2+)</name>
        <dbReference type="ChEBI" id="CHEBI:29105"/>
        <label>1</label>
    </ligand>
</feature>
<dbReference type="Pfam" id="PF00684">
    <property type="entry name" value="DnaJ_CXXCXGXG"/>
    <property type="match status" value="1"/>
</dbReference>
<comment type="cofactor">
    <cofactor evidence="14">
        <name>Zn(2+)</name>
        <dbReference type="ChEBI" id="CHEBI:29105"/>
    </cofactor>
    <text evidence="14">Binds 2 Zn(2+) ions per monomer.</text>
</comment>
<dbReference type="GO" id="GO:0051082">
    <property type="term" value="F:unfolded protein binding"/>
    <property type="evidence" value="ECO:0007669"/>
    <property type="project" value="UniProtKB-UniRule"/>
</dbReference>
<dbReference type="GO" id="GO:0006260">
    <property type="term" value="P:DNA replication"/>
    <property type="evidence" value="ECO:0007669"/>
    <property type="project" value="UniProtKB-KW"/>
</dbReference>
<dbReference type="SMART" id="SM00271">
    <property type="entry name" value="DnaJ"/>
    <property type="match status" value="1"/>
</dbReference>
<evidence type="ECO:0000256" key="12">
    <source>
        <dbReference type="ARBA" id="ARBA00061004"/>
    </source>
</evidence>
<dbReference type="Gene3D" id="2.60.260.20">
    <property type="entry name" value="Urease metallochaperone UreE, N-terminal domain"/>
    <property type="match status" value="2"/>
</dbReference>
<evidence type="ECO:0000259" key="17">
    <source>
        <dbReference type="PROSITE" id="PS50076"/>
    </source>
</evidence>
<dbReference type="EMBL" id="AMRV01000004">
    <property type="protein sequence ID" value="EMD83006.1"/>
    <property type="molecule type" value="Genomic_DNA"/>
</dbReference>
<comment type="function">
    <text evidence="11 14">Participates actively in the response to hyperosmotic and heat shock by preventing the aggregation of stress-denatured proteins and by disaggregating proteins, also in an autonomous, DnaK-independent fashion. Unfolded proteins bind initially to DnaJ; upon interaction with the DnaJ-bound protein, DnaK hydrolyzes its bound ATP, resulting in the formation of a stable complex. GrpE releases ADP from DnaK; ATP binding to DnaK triggers the release of the substrate protein, thus completing the reaction cycle. Several rounds of ATP-dependent interactions between DnaJ, DnaK and GrpE are required for fully efficient folding. Also involved, together with DnaK and GrpE, in the DNA replication of plasmids through activation of initiation proteins.</text>
</comment>
<evidence type="ECO:0000256" key="6">
    <source>
        <dbReference type="ARBA" id="ARBA00022737"/>
    </source>
</evidence>
<evidence type="ECO:0000256" key="4">
    <source>
        <dbReference type="ARBA" id="ARBA00022705"/>
    </source>
</evidence>